<dbReference type="AlphaFoldDB" id="A0A428RV75"/>
<proteinExistence type="predicted"/>
<feature type="region of interest" description="Disordered" evidence="1">
    <location>
        <begin position="396"/>
        <end position="418"/>
    </location>
</feature>
<accession>A0A428RV75</accession>
<keyword evidence="3" id="KW-1185">Reference proteome</keyword>
<evidence type="ECO:0000313" key="2">
    <source>
        <dbReference type="EMBL" id="RSL81472.1"/>
    </source>
</evidence>
<organism evidence="2 3">
    <name type="scientific">Fusarium ambrosium</name>
    <dbReference type="NCBI Taxonomy" id="131363"/>
    <lineage>
        <taxon>Eukaryota</taxon>
        <taxon>Fungi</taxon>
        <taxon>Dikarya</taxon>
        <taxon>Ascomycota</taxon>
        <taxon>Pezizomycotina</taxon>
        <taxon>Sordariomycetes</taxon>
        <taxon>Hypocreomycetidae</taxon>
        <taxon>Hypocreales</taxon>
        <taxon>Nectriaceae</taxon>
        <taxon>Fusarium</taxon>
        <taxon>Fusarium solani species complex</taxon>
    </lineage>
</organism>
<feature type="compositionally biased region" description="Basic and acidic residues" evidence="1">
    <location>
        <begin position="252"/>
        <end position="263"/>
    </location>
</feature>
<feature type="region of interest" description="Disordered" evidence="1">
    <location>
        <begin position="116"/>
        <end position="269"/>
    </location>
</feature>
<comment type="caution">
    <text evidence="2">The sequence shown here is derived from an EMBL/GenBank/DDBJ whole genome shotgun (WGS) entry which is preliminary data.</text>
</comment>
<protein>
    <submittedName>
        <fullName evidence="2">Uncharacterized protein</fullName>
    </submittedName>
</protein>
<feature type="region of interest" description="Disordered" evidence="1">
    <location>
        <begin position="42"/>
        <end position="73"/>
    </location>
</feature>
<evidence type="ECO:0000256" key="1">
    <source>
        <dbReference type="SAM" id="MobiDB-lite"/>
    </source>
</evidence>
<sequence>MAEPGTQAPDFPAIFDKHRRFEETLNSRFKGIEQSLADLLATFQASEPTSSERRTGRSSARRKARPPPARSRADDIISLLNKTSKAFAALTNETRKDFAALTNETREKVNTLAKGIHTSSQVSQGPQARAEQGASTHQHREAESEDQALGNAHCDNSATSIKASRDVSSDSSSKDAPMRDYDEAQPSPSGSTATIAATASASQSAPRQATVADSRPDLCASSDHQHGAPAINPTPDSQSDGSIDQNPTTPGEQEREPGGRDSDTLMTDAEQPTCGRQDLAKRAAGTTAVTLPQAHEGEGGPRPIVANDQPAKSPGPEGGPEDGTDRLVSMEAFRSLINFEYLGDCDEFSRQLLPLLIQMADENIRGMKEDLARLMTGLATLDGLLGDPGLLQQSNTQNAASHRTALPGGTIGANGDHGKDNGIATGQIDFAYHAAIEDVVTPQLLQPVSGRDHEPEVDSERALEVSEAPKGKRKRFVEVVKHSKKPRAEQARKPLDELDLEDGNPAFRSIAQRGRQLSYSQERTTFERIFTRYDQLQYARGYQALKDDIGYDKLPPYIVAKVYRMNRSNHYFESICAVSIAWFEAVDQGKQFKPSDDVDWDSLEEGDVLGALERLTAITEA</sequence>
<feature type="compositionally biased region" description="Basic and acidic residues" evidence="1">
    <location>
        <begin position="450"/>
        <end position="469"/>
    </location>
</feature>
<name>A0A428RV75_9HYPO</name>
<feature type="region of interest" description="Disordered" evidence="1">
    <location>
        <begin position="291"/>
        <end position="325"/>
    </location>
</feature>
<feature type="compositionally biased region" description="Polar residues" evidence="1">
    <location>
        <begin position="234"/>
        <end position="251"/>
    </location>
</feature>
<gene>
    <name evidence="2" type="ORF">CDV31_017033</name>
</gene>
<feature type="compositionally biased region" description="Low complexity" evidence="1">
    <location>
        <begin position="186"/>
        <end position="206"/>
    </location>
</feature>
<dbReference type="EMBL" id="NIZV01000756">
    <property type="protein sequence ID" value="RSL81472.1"/>
    <property type="molecule type" value="Genomic_DNA"/>
</dbReference>
<feature type="compositionally biased region" description="Polar residues" evidence="1">
    <location>
        <begin position="117"/>
        <end position="126"/>
    </location>
</feature>
<feature type="region of interest" description="Disordered" evidence="1">
    <location>
        <begin position="448"/>
        <end position="469"/>
    </location>
</feature>
<evidence type="ECO:0000313" key="3">
    <source>
        <dbReference type="Proteomes" id="UP000288429"/>
    </source>
</evidence>
<feature type="compositionally biased region" description="Basic and acidic residues" evidence="1">
    <location>
        <begin position="163"/>
        <end position="182"/>
    </location>
</feature>
<reference evidence="2 3" key="1">
    <citation type="submission" date="2017-06" db="EMBL/GenBank/DDBJ databases">
        <title>Cmopartive genomic analysis of Ambrosia Fusariam Clade fungi.</title>
        <authorList>
            <person name="Stajich J.E."/>
            <person name="Carrillo J."/>
            <person name="Kijimoto T."/>
            <person name="Eskalen A."/>
            <person name="O'Donnell K."/>
            <person name="Kasson M."/>
        </authorList>
    </citation>
    <scope>NUCLEOTIDE SEQUENCE [LARGE SCALE GENOMIC DNA]</scope>
    <source>
        <strain evidence="2 3">NRRL 20438</strain>
    </source>
</reference>
<dbReference type="Proteomes" id="UP000288429">
    <property type="component" value="Unassembled WGS sequence"/>
</dbReference>